<feature type="region of interest" description="Disordered" evidence="1">
    <location>
        <begin position="28"/>
        <end position="47"/>
    </location>
</feature>
<name>A0A9N9MJA6_9CUCU</name>
<accession>A0A9N9MJA6</accession>
<evidence type="ECO:0000313" key="3">
    <source>
        <dbReference type="Proteomes" id="UP001152799"/>
    </source>
</evidence>
<sequence>MRQKGVIAMGNTELNDSRKKLFLITETPYGGDVSSGDEAEPSEQPRNDIEIVYEYAQDRESMDEDVIEEDLSVRALTSSEVSEKYNQLMDMRLEIADFTKKRLAQELDHSKDKHKKDMELLDLQVLVEKERLNKLKRPDY</sequence>
<dbReference type="Proteomes" id="UP001152799">
    <property type="component" value="Chromosome 13"/>
</dbReference>
<dbReference type="EMBL" id="OU892289">
    <property type="protein sequence ID" value="CAG9763454.1"/>
    <property type="molecule type" value="Genomic_DNA"/>
</dbReference>
<proteinExistence type="predicted"/>
<reference evidence="2" key="1">
    <citation type="submission" date="2022-01" db="EMBL/GenBank/DDBJ databases">
        <authorList>
            <person name="King R."/>
        </authorList>
    </citation>
    <scope>NUCLEOTIDE SEQUENCE</scope>
</reference>
<evidence type="ECO:0000256" key="1">
    <source>
        <dbReference type="SAM" id="MobiDB-lite"/>
    </source>
</evidence>
<dbReference type="OrthoDB" id="6783143at2759"/>
<evidence type="ECO:0000313" key="2">
    <source>
        <dbReference type="EMBL" id="CAG9763454.1"/>
    </source>
</evidence>
<organism evidence="2 3">
    <name type="scientific">Ceutorhynchus assimilis</name>
    <name type="common">cabbage seed weevil</name>
    <dbReference type="NCBI Taxonomy" id="467358"/>
    <lineage>
        <taxon>Eukaryota</taxon>
        <taxon>Metazoa</taxon>
        <taxon>Ecdysozoa</taxon>
        <taxon>Arthropoda</taxon>
        <taxon>Hexapoda</taxon>
        <taxon>Insecta</taxon>
        <taxon>Pterygota</taxon>
        <taxon>Neoptera</taxon>
        <taxon>Endopterygota</taxon>
        <taxon>Coleoptera</taxon>
        <taxon>Polyphaga</taxon>
        <taxon>Cucujiformia</taxon>
        <taxon>Curculionidae</taxon>
        <taxon>Ceutorhynchinae</taxon>
        <taxon>Ceutorhynchus</taxon>
    </lineage>
</organism>
<dbReference type="AlphaFoldDB" id="A0A9N9MJA6"/>
<protein>
    <submittedName>
        <fullName evidence="2">Uncharacterized protein</fullName>
    </submittedName>
</protein>
<keyword evidence="3" id="KW-1185">Reference proteome</keyword>
<gene>
    <name evidence="2" type="ORF">CEUTPL_LOCUS4118</name>
</gene>